<proteinExistence type="predicted"/>
<evidence type="ECO:0000259" key="1">
    <source>
        <dbReference type="Pfam" id="PF13439"/>
    </source>
</evidence>
<feature type="domain" description="Glycosyltransferase subfamily 4-like N-terminal" evidence="1">
    <location>
        <begin position="45"/>
        <end position="136"/>
    </location>
</feature>
<dbReference type="SUPFAM" id="SSF53756">
    <property type="entry name" value="UDP-Glycosyltransferase/glycogen phosphorylase"/>
    <property type="match status" value="1"/>
</dbReference>
<sequence>LNCERTATWFMWRFIGKINRIIEGHVIAKQAKGFVHCVESCFDVSSFDLIHAHGMYTSPAGLIAQFLSQKYSKPYVLTVHGSDVNILMEKRKKIYLDLFESAQAVIFVSKALLEKARSFGYSGRNAVVIPNGYDPQVFKPLGKDQVRRQLYANAMN</sequence>
<dbReference type="Pfam" id="PF13439">
    <property type="entry name" value="Glyco_transf_4"/>
    <property type="match status" value="1"/>
</dbReference>
<organism evidence="2">
    <name type="scientific">candidate division WOR-3 bacterium</name>
    <dbReference type="NCBI Taxonomy" id="2052148"/>
    <lineage>
        <taxon>Bacteria</taxon>
        <taxon>Bacteria division WOR-3</taxon>
    </lineage>
</organism>
<gene>
    <name evidence="2" type="ORF">ENQ77_00285</name>
</gene>
<dbReference type="Gene3D" id="3.40.50.2000">
    <property type="entry name" value="Glycogen Phosphorylase B"/>
    <property type="match status" value="1"/>
</dbReference>
<dbReference type="AlphaFoldDB" id="A0A7C2K2W7"/>
<protein>
    <recommendedName>
        <fullName evidence="1">Glycosyltransferase subfamily 4-like N-terminal domain-containing protein</fullName>
    </recommendedName>
</protein>
<accession>A0A7C2K2W7</accession>
<dbReference type="EMBL" id="DSOL01000005">
    <property type="protein sequence ID" value="HEN27120.1"/>
    <property type="molecule type" value="Genomic_DNA"/>
</dbReference>
<name>A0A7C2K2W7_UNCW3</name>
<dbReference type="InterPro" id="IPR028098">
    <property type="entry name" value="Glyco_trans_4-like_N"/>
</dbReference>
<reference evidence="2" key="1">
    <citation type="journal article" date="2020" name="mSystems">
        <title>Genome- and Community-Level Interaction Insights into Carbon Utilization and Element Cycling Functions of Hydrothermarchaeota in Hydrothermal Sediment.</title>
        <authorList>
            <person name="Zhou Z."/>
            <person name="Liu Y."/>
            <person name="Xu W."/>
            <person name="Pan J."/>
            <person name="Luo Z.H."/>
            <person name="Li M."/>
        </authorList>
    </citation>
    <scope>NUCLEOTIDE SEQUENCE [LARGE SCALE GENOMIC DNA]</scope>
    <source>
        <strain evidence="2">SpSt-34</strain>
    </source>
</reference>
<comment type="caution">
    <text evidence="2">The sequence shown here is derived from an EMBL/GenBank/DDBJ whole genome shotgun (WGS) entry which is preliminary data.</text>
</comment>
<feature type="non-terminal residue" evidence="2">
    <location>
        <position position="1"/>
    </location>
</feature>
<evidence type="ECO:0000313" key="2">
    <source>
        <dbReference type="EMBL" id="HEN27120.1"/>
    </source>
</evidence>